<feature type="transmembrane region" description="Helical" evidence="4">
    <location>
        <begin position="53"/>
        <end position="72"/>
    </location>
</feature>
<keyword evidence="3" id="KW-0732">Signal</keyword>
<keyword evidence="4" id="KW-0472">Membrane</keyword>
<dbReference type="EMBL" id="VBAP01000008">
    <property type="protein sequence ID" value="TMI76990.1"/>
    <property type="molecule type" value="Genomic_DNA"/>
</dbReference>
<dbReference type="SUPFAM" id="SSF53850">
    <property type="entry name" value="Periplasmic binding protein-like II"/>
    <property type="match status" value="1"/>
</dbReference>
<dbReference type="Gene3D" id="3.10.105.10">
    <property type="entry name" value="Dipeptide-binding Protein, Domain 3"/>
    <property type="match status" value="1"/>
</dbReference>
<name>A0A537J0A6_9BACT</name>
<reference evidence="6 7" key="1">
    <citation type="journal article" date="2019" name="Nat. Microbiol.">
        <title>Mediterranean grassland soil C-N compound turnover is dependent on rainfall and depth, and is mediated by genomically divergent microorganisms.</title>
        <authorList>
            <person name="Diamond S."/>
            <person name="Andeer P.F."/>
            <person name="Li Z."/>
            <person name="Crits-Christoph A."/>
            <person name="Burstein D."/>
            <person name="Anantharaman K."/>
            <person name="Lane K.R."/>
            <person name="Thomas B.C."/>
            <person name="Pan C."/>
            <person name="Northen T.R."/>
            <person name="Banfield J.F."/>
        </authorList>
    </citation>
    <scope>NUCLEOTIDE SEQUENCE [LARGE SCALE GENOMIC DNA]</scope>
    <source>
        <strain evidence="6">NP_8</strain>
    </source>
</reference>
<dbReference type="GO" id="GO:0043190">
    <property type="term" value="C:ATP-binding cassette (ABC) transporter complex"/>
    <property type="evidence" value="ECO:0007669"/>
    <property type="project" value="InterPro"/>
</dbReference>
<evidence type="ECO:0000259" key="5">
    <source>
        <dbReference type="Pfam" id="PF00496"/>
    </source>
</evidence>
<keyword evidence="2" id="KW-0813">Transport</keyword>
<evidence type="ECO:0000256" key="3">
    <source>
        <dbReference type="ARBA" id="ARBA00022729"/>
    </source>
</evidence>
<evidence type="ECO:0000313" key="6">
    <source>
        <dbReference type="EMBL" id="TMI76990.1"/>
    </source>
</evidence>
<dbReference type="Gene3D" id="3.40.190.10">
    <property type="entry name" value="Periplasmic binding protein-like II"/>
    <property type="match status" value="1"/>
</dbReference>
<dbReference type="Pfam" id="PF00496">
    <property type="entry name" value="SBP_bac_5"/>
    <property type="match status" value="1"/>
</dbReference>
<keyword evidence="4" id="KW-0812">Transmembrane</keyword>
<organism evidence="6 7">
    <name type="scientific">Candidatus Segetimicrobium genomatis</name>
    <dbReference type="NCBI Taxonomy" id="2569760"/>
    <lineage>
        <taxon>Bacteria</taxon>
        <taxon>Bacillati</taxon>
        <taxon>Candidatus Sysuimicrobiota</taxon>
        <taxon>Candidatus Sysuimicrobiia</taxon>
        <taxon>Candidatus Sysuimicrobiales</taxon>
        <taxon>Candidatus Segetimicrobiaceae</taxon>
        <taxon>Candidatus Segetimicrobium</taxon>
    </lineage>
</organism>
<dbReference type="GO" id="GO:1904680">
    <property type="term" value="F:peptide transmembrane transporter activity"/>
    <property type="evidence" value="ECO:0007669"/>
    <property type="project" value="TreeGrafter"/>
</dbReference>
<sequence>MGAGSPVSKQGVIRDFVIRPSIASHHDGFRITNHQSRARAAQGGTRNMGQMRAGALLIVAALMAATGAAVQAQGPPKTLRIAVGIDADTLDPAGQTTTTVANMVDYVYETLVRADYAAGKVAPQLATSWTVSRDGLTYLFRLREGVTFQDGTPFDAEAVKFTFDRLLDLKTRVPLRFLVDAIKEVQVLDASTVRFQLSKPSPTFLSNLTYTTTAIISPVAAQKIGAANLVRDATGAGTGPYAFKEWVRGTHILVTRSPSYWGKAPVFDEVMFRVVPDAGTRETMLLAGDVHMVMLPPAPDVRRLRQNPTVTLVQAPTDRVIFIGLNTQWGPLRDTRVRQAFNYAINKRAILNSVLFDLGTVVDSPCPAGMFGHGPVQAGGWPFNPIKAKQLLVEAGYPNGFEINFFTPTGRYIQDFQFAQAVAAQLRNVGIRASVSTMEWPSYVAEITAPPDRTRLQMFVLGWAWVVLDCDGVLFGQFHSSQHPPRGLAPAFYANTQVDTWLDEARTTVDVEKRKTLYRDAQEQIWNDAPWIFLWAQNWYVATVKNLEGVSITPIEKWDAIYATWK</sequence>
<dbReference type="PIRSF" id="PIRSF002741">
    <property type="entry name" value="MppA"/>
    <property type="match status" value="1"/>
</dbReference>
<dbReference type="InterPro" id="IPR000914">
    <property type="entry name" value="SBP_5_dom"/>
</dbReference>
<dbReference type="PANTHER" id="PTHR30290">
    <property type="entry name" value="PERIPLASMIC BINDING COMPONENT OF ABC TRANSPORTER"/>
    <property type="match status" value="1"/>
</dbReference>
<evidence type="ECO:0000256" key="4">
    <source>
        <dbReference type="SAM" id="Phobius"/>
    </source>
</evidence>
<dbReference type="InterPro" id="IPR039424">
    <property type="entry name" value="SBP_5"/>
</dbReference>
<dbReference type="Proteomes" id="UP000318834">
    <property type="component" value="Unassembled WGS sequence"/>
</dbReference>
<dbReference type="Gene3D" id="3.90.76.10">
    <property type="entry name" value="Dipeptide-binding Protein, Domain 1"/>
    <property type="match status" value="1"/>
</dbReference>
<feature type="domain" description="Solute-binding protein family 5" evidence="5">
    <location>
        <begin position="120"/>
        <end position="481"/>
    </location>
</feature>
<keyword evidence="4" id="KW-1133">Transmembrane helix</keyword>
<comment type="caution">
    <text evidence="6">The sequence shown here is derived from an EMBL/GenBank/DDBJ whole genome shotgun (WGS) entry which is preliminary data.</text>
</comment>
<protein>
    <submittedName>
        <fullName evidence="6">ABC transporter substrate-binding protein</fullName>
    </submittedName>
</protein>
<dbReference type="AlphaFoldDB" id="A0A537J0A6"/>
<gene>
    <name evidence="6" type="ORF">E6H05_01915</name>
</gene>
<dbReference type="GO" id="GO:0042597">
    <property type="term" value="C:periplasmic space"/>
    <property type="evidence" value="ECO:0007669"/>
    <property type="project" value="UniProtKB-ARBA"/>
</dbReference>
<dbReference type="PANTHER" id="PTHR30290:SF9">
    <property type="entry name" value="OLIGOPEPTIDE-BINDING PROTEIN APPA"/>
    <property type="match status" value="1"/>
</dbReference>
<dbReference type="GO" id="GO:0015833">
    <property type="term" value="P:peptide transport"/>
    <property type="evidence" value="ECO:0007669"/>
    <property type="project" value="TreeGrafter"/>
</dbReference>
<evidence type="ECO:0000313" key="7">
    <source>
        <dbReference type="Proteomes" id="UP000318834"/>
    </source>
</evidence>
<proteinExistence type="inferred from homology"/>
<accession>A0A537J0A6</accession>
<evidence type="ECO:0000256" key="2">
    <source>
        <dbReference type="ARBA" id="ARBA00022448"/>
    </source>
</evidence>
<evidence type="ECO:0000256" key="1">
    <source>
        <dbReference type="ARBA" id="ARBA00005695"/>
    </source>
</evidence>
<dbReference type="InterPro" id="IPR030678">
    <property type="entry name" value="Peptide/Ni-bd"/>
</dbReference>
<comment type="similarity">
    <text evidence="1">Belongs to the bacterial solute-binding protein 5 family.</text>
</comment>